<dbReference type="Proteomes" id="UP000028999">
    <property type="component" value="Unassembled WGS sequence"/>
</dbReference>
<accession>A0A078FIX3</accession>
<feature type="chain" id="PRO_5044539369" evidence="2">
    <location>
        <begin position="19"/>
        <end position="148"/>
    </location>
</feature>
<proteinExistence type="predicted"/>
<evidence type="ECO:0000313" key="4">
    <source>
        <dbReference type="Proteomes" id="UP000028999"/>
    </source>
</evidence>
<dbReference type="Gramene" id="CDY12929">
    <property type="protein sequence ID" value="CDY12929"/>
    <property type="gene ID" value="GSBRNA2T00070601001"/>
</dbReference>
<sequence length="148" mass="14715">MNAMKFVVLLIFVGVVCANVGARKVEEVSKETKLGISIPNTVTTNGIGAELGRVYAVTGADNYENANARAAAGPDGPSTETSSTVYKSTNGYVDAEGPNASTNTYSTAYGATVANAAAGPNGAGSNGEASGNAYSSASGSTTNSTTET</sequence>
<feature type="compositionally biased region" description="Polar residues" evidence="1">
    <location>
        <begin position="78"/>
        <end position="91"/>
    </location>
</feature>
<dbReference type="KEGG" id="bna:106373016"/>
<dbReference type="EMBL" id="LK032028">
    <property type="protein sequence ID" value="CDY12929.1"/>
    <property type="molecule type" value="Genomic_DNA"/>
</dbReference>
<feature type="compositionally biased region" description="Low complexity" evidence="1">
    <location>
        <begin position="106"/>
        <end position="120"/>
    </location>
</feature>
<gene>
    <name evidence="3" type="primary">BnaA09g13450D</name>
    <name evidence="3" type="ORF">GSBRNA2T00070601001</name>
</gene>
<evidence type="ECO:0000256" key="1">
    <source>
        <dbReference type="SAM" id="MobiDB-lite"/>
    </source>
</evidence>
<feature type="signal peptide" evidence="2">
    <location>
        <begin position="1"/>
        <end position="18"/>
    </location>
</feature>
<name>A0A078FIX3_BRANA</name>
<organism evidence="3 4">
    <name type="scientific">Brassica napus</name>
    <name type="common">Rape</name>
    <dbReference type="NCBI Taxonomy" id="3708"/>
    <lineage>
        <taxon>Eukaryota</taxon>
        <taxon>Viridiplantae</taxon>
        <taxon>Streptophyta</taxon>
        <taxon>Embryophyta</taxon>
        <taxon>Tracheophyta</taxon>
        <taxon>Spermatophyta</taxon>
        <taxon>Magnoliopsida</taxon>
        <taxon>eudicotyledons</taxon>
        <taxon>Gunneridae</taxon>
        <taxon>Pentapetalae</taxon>
        <taxon>rosids</taxon>
        <taxon>malvids</taxon>
        <taxon>Brassicales</taxon>
        <taxon>Brassicaceae</taxon>
        <taxon>Brassiceae</taxon>
        <taxon>Brassica</taxon>
    </lineage>
</organism>
<evidence type="ECO:0000256" key="2">
    <source>
        <dbReference type="SAM" id="SignalP"/>
    </source>
</evidence>
<dbReference type="AlphaFoldDB" id="A0A078FIX3"/>
<feature type="compositionally biased region" description="Low complexity" evidence="1">
    <location>
        <begin position="126"/>
        <end position="148"/>
    </location>
</feature>
<keyword evidence="4" id="KW-1185">Reference proteome</keyword>
<feature type="region of interest" description="Disordered" evidence="1">
    <location>
        <begin position="68"/>
        <end position="148"/>
    </location>
</feature>
<reference evidence="3 4" key="1">
    <citation type="journal article" date="2014" name="Science">
        <title>Plant genetics. Early allopolyploid evolution in the post-Neolithic Brassica napus oilseed genome.</title>
        <authorList>
            <person name="Chalhoub B."/>
            <person name="Denoeud F."/>
            <person name="Liu S."/>
            <person name="Parkin I.A."/>
            <person name="Tang H."/>
            <person name="Wang X."/>
            <person name="Chiquet J."/>
            <person name="Belcram H."/>
            <person name="Tong C."/>
            <person name="Samans B."/>
            <person name="Correa M."/>
            <person name="Da Silva C."/>
            <person name="Just J."/>
            <person name="Falentin C."/>
            <person name="Koh C.S."/>
            <person name="Le Clainche I."/>
            <person name="Bernard M."/>
            <person name="Bento P."/>
            <person name="Noel B."/>
            <person name="Labadie K."/>
            <person name="Alberti A."/>
            <person name="Charles M."/>
            <person name="Arnaud D."/>
            <person name="Guo H."/>
            <person name="Daviaud C."/>
            <person name="Alamery S."/>
            <person name="Jabbari K."/>
            <person name="Zhao M."/>
            <person name="Edger P.P."/>
            <person name="Chelaifa H."/>
            <person name="Tack D."/>
            <person name="Lassalle G."/>
            <person name="Mestiri I."/>
            <person name="Schnel N."/>
            <person name="Le Paslier M.C."/>
            <person name="Fan G."/>
            <person name="Renault V."/>
            <person name="Bayer P.E."/>
            <person name="Golicz A.A."/>
            <person name="Manoli S."/>
            <person name="Lee T.H."/>
            <person name="Thi V.H."/>
            <person name="Chalabi S."/>
            <person name="Hu Q."/>
            <person name="Fan C."/>
            <person name="Tollenaere R."/>
            <person name="Lu Y."/>
            <person name="Battail C."/>
            <person name="Shen J."/>
            <person name="Sidebottom C.H."/>
            <person name="Wang X."/>
            <person name="Canaguier A."/>
            <person name="Chauveau A."/>
            <person name="Berard A."/>
            <person name="Deniot G."/>
            <person name="Guan M."/>
            <person name="Liu Z."/>
            <person name="Sun F."/>
            <person name="Lim Y.P."/>
            <person name="Lyons E."/>
            <person name="Town C.D."/>
            <person name="Bancroft I."/>
            <person name="Wang X."/>
            <person name="Meng J."/>
            <person name="Ma J."/>
            <person name="Pires J.C."/>
            <person name="King G.J."/>
            <person name="Brunel D."/>
            <person name="Delourme R."/>
            <person name="Renard M."/>
            <person name="Aury J.M."/>
            <person name="Adams K.L."/>
            <person name="Batley J."/>
            <person name="Snowdon R.J."/>
            <person name="Tost J."/>
            <person name="Edwards D."/>
            <person name="Zhou Y."/>
            <person name="Hua W."/>
            <person name="Sharpe A.G."/>
            <person name="Paterson A.H."/>
            <person name="Guan C."/>
            <person name="Wincker P."/>
        </authorList>
    </citation>
    <scope>NUCLEOTIDE SEQUENCE [LARGE SCALE GENOMIC DNA]</scope>
    <source>
        <strain evidence="4">cv. Darmor-bzh</strain>
    </source>
</reference>
<protein>
    <submittedName>
        <fullName evidence="3">BnaA09g13450D protein</fullName>
    </submittedName>
</protein>
<evidence type="ECO:0000313" key="3">
    <source>
        <dbReference type="EMBL" id="CDY12929.1"/>
    </source>
</evidence>
<keyword evidence="2" id="KW-0732">Signal</keyword>
<dbReference type="OrthoDB" id="1105991at2759"/>
<dbReference type="PaxDb" id="3708-A0A078FIX3"/>